<dbReference type="Pfam" id="PF01381">
    <property type="entry name" value="HTH_3"/>
    <property type="match status" value="1"/>
</dbReference>
<comment type="caution">
    <text evidence="2">The sequence shown here is derived from an EMBL/GenBank/DDBJ whole genome shotgun (WGS) entry which is preliminary data.</text>
</comment>
<dbReference type="AlphaFoldDB" id="A0A6L8MN59"/>
<dbReference type="SMART" id="SM00530">
    <property type="entry name" value="HTH_XRE"/>
    <property type="match status" value="1"/>
</dbReference>
<dbReference type="EMBL" id="WWCP01000028">
    <property type="protein sequence ID" value="MYM84129.1"/>
    <property type="molecule type" value="Genomic_DNA"/>
</dbReference>
<dbReference type="SUPFAM" id="SSF47413">
    <property type="entry name" value="lambda repressor-like DNA-binding domains"/>
    <property type="match status" value="1"/>
</dbReference>
<gene>
    <name evidence="2" type="ORF">GTP44_19515</name>
</gene>
<dbReference type="InterPro" id="IPR010982">
    <property type="entry name" value="Lambda_DNA-bd_dom_sf"/>
</dbReference>
<evidence type="ECO:0000259" key="1">
    <source>
        <dbReference type="PROSITE" id="PS50943"/>
    </source>
</evidence>
<dbReference type="InterPro" id="IPR001387">
    <property type="entry name" value="Cro/C1-type_HTH"/>
</dbReference>
<proteinExistence type="predicted"/>
<protein>
    <submittedName>
        <fullName evidence="2">Helix-turn-helix domain-containing protein</fullName>
    </submittedName>
</protein>
<evidence type="ECO:0000313" key="3">
    <source>
        <dbReference type="Proteomes" id="UP000474565"/>
    </source>
</evidence>
<dbReference type="RefSeq" id="WP_161020729.1">
    <property type="nucleotide sequence ID" value="NZ_WWCP01000028.1"/>
</dbReference>
<name>A0A6L8MN59_9BURK</name>
<dbReference type="GO" id="GO:0003677">
    <property type="term" value="F:DNA binding"/>
    <property type="evidence" value="ECO:0007669"/>
    <property type="project" value="InterPro"/>
</dbReference>
<feature type="domain" description="HTH cro/C1-type" evidence="1">
    <location>
        <begin position="8"/>
        <end position="63"/>
    </location>
</feature>
<evidence type="ECO:0000313" key="2">
    <source>
        <dbReference type="EMBL" id="MYM84129.1"/>
    </source>
</evidence>
<dbReference type="CDD" id="cd00093">
    <property type="entry name" value="HTH_XRE"/>
    <property type="match status" value="1"/>
</dbReference>
<dbReference type="Proteomes" id="UP000474565">
    <property type="component" value="Unassembled WGS sequence"/>
</dbReference>
<sequence length="140" mass="16217">MSPFARQLHEIRMRHGIRQNDLAELIGYDQTYISALEVGLKGPPTIEFVEKLVATLPLTSAEEDELRTAAKASDRKLILEPDAHPDVYWMLDTLRQKLDGLHPAQARLIRELLNLPEVVLQQETEPLQRLRRRRNMEVQM</sequence>
<organism evidence="2 3">
    <name type="scientific">Duganella lactea</name>
    <dbReference type="NCBI Taxonomy" id="2692173"/>
    <lineage>
        <taxon>Bacteria</taxon>
        <taxon>Pseudomonadati</taxon>
        <taxon>Pseudomonadota</taxon>
        <taxon>Betaproteobacteria</taxon>
        <taxon>Burkholderiales</taxon>
        <taxon>Oxalobacteraceae</taxon>
        <taxon>Telluria group</taxon>
        <taxon>Duganella</taxon>
    </lineage>
</organism>
<reference evidence="2 3" key="1">
    <citation type="submission" date="2019-12" db="EMBL/GenBank/DDBJ databases">
        <title>Novel species isolated from a subtropical stream in China.</title>
        <authorList>
            <person name="Lu H."/>
        </authorList>
    </citation>
    <scope>NUCLEOTIDE SEQUENCE [LARGE SCALE GENOMIC DNA]</scope>
    <source>
        <strain evidence="2 3">FT50W</strain>
    </source>
</reference>
<accession>A0A6L8MN59</accession>
<dbReference type="PROSITE" id="PS50943">
    <property type="entry name" value="HTH_CROC1"/>
    <property type="match status" value="1"/>
</dbReference>
<dbReference type="Gene3D" id="1.10.260.40">
    <property type="entry name" value="lambda repressor-like DNA-binding domains"/>
    <property type="match status" value="1"/>
</dbReference>